<dbReference type="Proteomes" id="UP000007486">
    <property type="component" value="Chromosome"/>
</dbReference>
<gene>
    <name evidence="3" type="ordered locus">Bacsa_1049</name>
</gene>
<feature type="region of interest" description="Disordered" evidence="1">
    <location>
        <begin position="89"/>
        <end position="126"/>
    </location>
</feature>
<feature type="compositionally biased region" description="Pro residues" evidence="1">
    <location>
        <begin position="266"/>
        <end position="281"/>
    </location>
</feature>
<feature type="compositionally biased region" description="Polar residues" evidence="1">
    <location>
        <begin position="288"/>
        <end position="297"/>
    </location>
</feature>
<feature type="compositionally biased region" description="Basic and acidic residues" evidence="1">
    <location>
        <begin position="98"/>
        <end position="123"/>
    </location>
</feature>
<dbReference type="EMBL" id="CP002530">
    <property type="protein sequence ID" value="ADY35637.1"/>
    <property type="molecule type" value="Genomic_DNA"/>
</dbReference>
<dbReference type="KEGG" id="bsa:Bacsa_1049"/>
<organism evidence="3 4">
    <name type="scientific">Phocaeicola salanitronis (strain DSM 18170 / JCM 13657 / CCUG 60908 / BL78)</name>
    <name type="common">Bacteroides salanitronis</name>
    <dbReference type="NCBI Taxonomy" id="667015"/>
    <lineage>
        <taxon>Bacteria</taxon>
        <taxon>Pseudomonadati</taxon>
        <taxon>Bacteroidota</taxon>
        <taxon>Bacteroidia</taxon>
        <taxon>Bacteroidales</taxon>
        <taxon>Bacteroidaceae</taxon>
        <taxon>Phocaeicola</taxon>
    </lineage>
</organism>
<evidence type="ECO:0000259" key="2">
    <source>
        <dbReference type="Pfam" id="PF19556"/>
    </source>
</evidence>
<dbReference type="STRING" id="667015.Bacsa_1049"/>
<dbReference type="OrthoDB" id="1050181at2"/>
<sequence length="363" mass="39977">MFFEQIYQLISTGTDLSINIRRMNDKLNVAVMPRNNALKEEQQQHMVPLVLSGTPEELDREFLQAVMAPVKKALGILTNLEAFEKAAEKTASQAKPGKTVEKESKEAREKREKMEKLMKKADDTAAASRFSEAQTWLKQARLLATADKQKEIDAKMQEIQRKANAGSLFGAQEVGLEPPAQQPVPTPAPAQQASAQPHPVNGNPIQRTDAGPMSPHGAGRNAAVPPASVAQPAAQPIPPQPEYGWGAPYGQQPQTTPPQGFIPNGQPYPPYGQPVYPPYPGTYPYVQAQPSAPVQTSPNPPAAGRTPDFQPHPQEPAAPYSFDKEDEEDRELLREDPYAEYPDFPEENRMKDEAQQELELVCC</sequence>
<dbReference type="Pfam" id="PF19556">
    <property type="entry name" value="PRTRC_E"/>
    <property type="match status" value="1"/>
</dbReference>
<feature type="compositionally biased region" description="Low complexity" evidence="1">
    <location>
        <begin position="189"/>
        <end position="199"/>
    </location>
</feature>
<protein>
    <submittedName>
        <fullName evidence="3">PRTRC system protein E</fullName>
    </submittedName>
</protein>
<accession>F0R4S3</accession>
<feature type="domain" description="ParB-related ThiF-related cassette protein E" evidence="2">
    <location>
        <begin position="2"/>
        <end position="172"/>
    </location>
</feature>
<dbReference type="NCBIfam" id="TIGR03741">
    <property type="entry name" value="PRTRC_E"/>
    <property type="match status" value="1"/>
</dbReference>
<dbReference type="eggNOG" id="ENOG502Z8BB">
    <property type="taxonomic scope" value="Bacteria"/>
</dbReference>
<dbReference type="HOGENOM" id="CLU_071561_0_0_10"/>
<feature type="compositionally biased region" description="Low complexity" evidence="1">
    <location>
        <begin position="248"/>
        <end position="259"/>
    </location>
</feature>
<keyword evidence="4" id="KW-1185">Reference proteome</keyword>
<proteinExistence type="predicted"/>
<reference evidence="3 4" key="1">
    <citation type="journal article" date="2011" name="Stand. Genomic Sci.">
        <title>Complete genome sequence of Bacteroides salanitronis type strain (BL78).</title>
        <authorList>
            <person name="Gronow S."/>
            <person name="Held B."/>
            <person name="Lucas S."/>
            <person name="Lapidus A."/>
            <person name="Del Rio T.G."/>
            <person name="Nolan M."/>
            <person name="Tice H."/>
            <person name="Deshpande S."/>
            <person name="Cheng J.F."/>
            <person name="Pitluck S."/>
            <person name="Liolios K."/>
            <person name="Pagani I."/>
            <person name="Ivanova N."/>
            <person name="Mavromatis K."/>
            <person name="Pati A."/>
            <person name="Tapia R."/>
            <person name="Han C."/>
            <person name="Goodwin L."/>
            <person name="Chen A."/>
            <person name="Palaniappan K."/>
            <person name="Land M."/>
            <person name="Hauser L."/>
            <person name="Chang Y.J."/>
            <person name="Jeffries C.D."/>
            <person name="Brambilla E.M."/>
            <person name="Rohde M."/>
            <person name="Goker M."/>
            <person name="Detter J.C."/>
            <person name="Woyke T."/>
            <person name="Bristow J."/>
            <person name="Markowitz V."/>
            <person name="Hugenholtz P."/>
            <person name="Kyrpides N.C."/>
            <person name="Klenk H.P."/>
            <person name="Eisen J.A."/>
        </authorList>
    </citation>
    <scope>NUCLEOTIDE SEQUENCE [LARGE SCALE GENOMIC DNA]</scope>
    <source>
        <strain evidence="3 4">DSM 18170</strain>
    </source>
</reference>
<dbReference type="AlphaFoldDB" id="F0R4S3"/>
<evidence type="ECO:0000313" key="3">
    <source>
        <dbReference type="EMBL" id="ADY35637.1"/>
    </source>
</evidence>
<feature type="region of interest" description="Disordered" evidence="1">
    <location>
        <begin position="177"/>
        <end position="363"/>
    </location>
</feature>
<dbReference type="InterPro" id="IPR022273">
    <property type="entry name" value="PRTRC_protein-E"/>
</dbReference>
<evidence type="ECO:0000313" key="4">
    <source>
        <dbReference type="Proteomes" id="UP000007486"/>
    </source>
</evidence>
<feature type="compositionally biased region" description="Low complexity" evidence="1">
    <location>
        <begin position="222"/>
        <end position="234"/>
    </location>
</feature>
<dbReference type="RefSeq" id="WP_013617085.1">
    <property type="nucleotide sequence ID" value="NC_015164.1"/>
</dbReference>
<evidence type="ECO:0000256" key="1">
    <source>
        <dbReference type="SAM" id="MobiDB-lite"/>
    </source>
</evidence>
<name>F0R4S3_PHOSB</name>